<accession>A0A8X6KVL7</accession>
<name>A0A8X6KVL7_TRICU</name>
<reference evidence="1" key="1">
    <citation type="submission" date="2020-07" db="EMBL/GenBank/DDBJ databases">
        <title>Multicomponent nature underlies the extraordinary mechanical properties of spider dragline silk.</title>
        <authorList>
            <person name="Kono N."/>
            <person name="Nakamura H."/>
            <person name="Mori M."/>
            <person name="Yoshida Y."/>
            <person name="Ohtoshi R."/>
            <person name="Malay A.D."/>
            <person name="Moran D.A.P."/>
            <person name="Tomita M."/>
            <person name="Numata K."/>
            <person name="Arakawa K."/>
        </authorList>
    </citation>
    <scope>NUCLEOTIDE SEQUENCE</scope>
</reference>
<proteinExistence type="predicted"/>
<organism evidence="1 2">
    <name type="scientific">Trichonephila clavata</name>
    <name type="common">Joro spider</name>
    <name type="synonym">Nephila clavata</name>
    <dbReference type="NCBI Taxonomy" id="2740835"/>
    <lineage>
        <taxon>Eukaryota</taxon>
        <taxon>Metazoa</taxon>
        <taxon>Ecdysozoa</taxon>
        <taxon>Arthropoda</taxon>
        <taxon>Chelicerata</taxon>
        <taxon>Arachnida</taxon>
        <taxon>Araneae</taxon>
        <taxon>Araneomorphae</taxon>
        <taxon>Entelegynae</taxon>
        <taxon>Araneoidea</taxon>
        <taxon>Nephilidae</taxon>
        <taxon>Trichonephila</taxon>
    </lineage>
</organism>
<dbReference type="AlphaFoldDB" id="A0A8X6KVL7"/>
<keyword evidence="2" id="KW-1185">Reference proteome</keyword>
<dbReference type="Proteomes" id="UP000887116">
    <property type="component" value="Unassembled WGS sequence"/>
</dbReference>
<evidence type="ECO:0000313" key="2">
    <source>
        <dbReference type="Proteomes" id="UP000887116"/>
    </source>
</evidence>
<comment type="caution">
    <text evidence="1">The sequence shown here is derived from an EMBL/GenBank/DDBJ whole genome shotgun (WGS) entry which is preliminary data.</text>
</comment>
<dbReference type="EMBL" id="BMAO01013058">
    <property type="protein sequence ID" value="GFQ85941.1"/>
    <property type="molecule type" value="Genomic_DNA"/>
</dbReference>
<evidence type="ECO:0000313" key="1">
    <source>
        <dbReference type="EMBL" id="GFQ85941.1"/>
    </source>
</evidence>
<gene>
    <name evidence="1" type="ORF">TNCT_717901</name>
</gene>
<protein>
    <submittedName>
        <fullName evidence="1">Uncharacterized protein</fullName>
    </submittedName>
</protein>
<sequence length="142" mass="16563">MTANRRFRRRAQPIVAHRPGTSGMDCNLYETSEKKSIKIFTDNRRRSLQCVYLLSQKDLDLMSELLKRRYPDGNDLKDIFTEGCKDIPKFKENIEYYFEEKNKIDNGYTAEESAQIVSSRACLSLMVGECQLRKTMMGIFGR</sequence>